<reference evidence="1" key="1">
    <citation type="submission" date="2021-01" db="EMBL/GenBank/DDBJ databases">
        <title>Whole genome shotgun sequence of Planosporangium mesophilum NBRC 109066.</title>
        <authorList>
            <person name="Komaki H."/>
            <person name="Tamura T."/>
        </authorList>
    </citation>
    <scope>NUCLEOTIDE SEQUENCE</scope>
    <source>
        <strain evidence="1">NBRC 109066</strain>
    </source>
</reference>
<dbReference type="AlphaFoldDB" id="A0A8J3X2T6"/>
<organism evidence="1 2">
    <name type="scientific">Planosporangium mesophilum</name>
    <dbReference type="NCBI Taxonomy" id="689768"/>
    <lineage>
        <taxon>Bacteria</taxon>
        <taxon>Bacillati</taxon>
        <taxon>Actinomycetota</taxon>
        <taxon>Actinomycetes</taxon>
        <taxon>Micromonosporales</taxon>
        <taxon>Micromonosporaceae</taxon>
        <taxon>Planosporangium</taxon>
    </lineage>
</organism>
<dbReference type="EMBL" id="BOON01000041">
    <property type="protein sequence ID" value="GII24754.1"/>
    <property type="molecule type" value="Genomic_DNA"/>
</dbReference>
<comment type="caution">
    <text evidence="1">The sequence shown here is derived from an EMBL/GenBank/DDBJ whole genome shotgun (WGS) entry which is preliminary data.</text>
</comment>
<evidence type="ECO:0000313" key="1">
    <source>
        <dbReference type="EMBL" id="GII24754.1"/>
    </source>
</evidence>
<dbReference type="Proteomes" id="UP000599074">
    <property type="component" value="Unassembled WGS sequence"/>
</dbReference>
<evidence type="ECO:0000313" key="2">
    <source>
        <dbReference type="Proteomes" id="UP000599074"/>
    </source>
</evidence>
<accession>A0A8J3X2T6</accession>
<gene>
    <name evidence="1" type="ORF">Pme01_43510</name>
</gene>
<proteinExistence type="predicted"/>
<sequence>MRPDSPMDQQVNWARYEPGRPGGHYESFYQRANHPTRPLACWIRYTVFSPAGRPADALGELWFVLFDGETGEHVVAKREHPIADCAYDRRAFGVRIADSTLEPHALAGRAGETRWDLTYTDGQPPLYLLPKRLYTGRFPTAKSLVGTPLARYDGELVADGRLVPVDGWVGSQNHNWGSRHTDRYAFGQVAGFDNAPDTFLEVTTAANRIGPVSTPLVTLLVLRHGGREHSMNTLRQGLRASGRFGYFFWEFASQSDTVRVWGRIEAPAEAFVGLAYANPPGGVKHCLNTKIARCEVEVTDRATGTRETLVAEHRALFEILTDDREHGVPIRA</sequence>
<dbReference type="SUPFAM" id="SSF159245">
    <property type="entry name" value="AttH-like"/>
    <property type="match status" value="1"/>
</dbReference>
<name>A0A8J3X2T6_9ACTN</name>
<protein>
    <submittedName>
        <fullName evidence="1">Uncharacterized protein</fullName>
    </submittedName>
</protein>
<keyword evidence="2" id="KW-1185">Reference proteome</keyword>